<protein>
    <recommendedName>
        <fullName evidence="1">Endonuclease/exonuclease/phosphatase domain-containing protein</fullName>
    </recommendedName>
</protein>
<evidence type="ECO:0000313" key="3">
    <source>
        <dbReference type="Proteomes" id="UP000694228"/>
    </source>
</evidence>
<evidence type="ECO:0000259" key="1">
    <source>
        <dbReference type="Pfam" id="PF03372"/>
    </source>
</evidence>
<proteinExistence type="predicted"/>
<gene>
    <name evidence="2" type="ORF">KSK55_03090</name>
</gene>
<dbReference type="EMBL" id="CP077107">
    <property type="protein sequence ID" value="QXO95404.1"/>
    <property type="molecule type" value="Genomic_DNA"/>
</dbReference>
<evidence type="ECO:0000313" key="2">
    <source>
        <dbReference type="EMBL" id="QXO95404.1"/>
    </source>
</evidence>
<dbReference type="InterPro" id="IPR005135">
    <property type="entry name" value="Endo/exonuclease/phosphatase"/>
</dbReference>
<dbReference type="AlphaFoldDB" id="A0A8F5VM92"/>
<dbReference type="GO" id="GO:0003824">
    <property type="term" value="F:catalytic activity"/>
    <property type="evidence" value="ECO:0007669"/>
    <property type="project" value="InterPro"/>
</dbReference>
<name>A0A8F5VM92_METHU</name>
<organism evidence="2 3">
    <name type="scientific">Methanospirillum hungatei</name>
    <dbReference type="NCBI Taxonomy" id="2203"/>
    <lineage>
        <taxon>Archaea</taxon>
        <taxon>Methanobacteriati</taxon>
        <taxon>Methanobacteriota</taxon>
        <taxon>Stenosarchaea group</taxon>
        <taxon>Methanomicrobia</taxon>
        <taxon>Methanomicrobiales</taxon>
        <taxon>Methanospirillaceae</taxon>
        <taxon>Methanospirillum</taxon>
    </lineage>
</organism>
<dbReference type="OrthoDB" id="262043at2157"/>
<sequence>MDIVGKDMRIVTWNCNGAFRKKEHKLISTLYPDLAIIQECEKPDLKFTSQFPHYLWVGDNNNKGLGIFSLMPIIKSEVHDSKSKYYLPFLLNDILILAFWTKNDTNSPQNRYIGQAFNVLRNYHDHLQSKCMIIGDLNWNVCWDSATQKNPVTGTLTEFNAILANFEIFSAYHFHENIKFGFEKKPTLFLYRKKERPYHVDYIYTSMDFLKNLKMLEIGKFDEWIQFSDHMPVYIDIE</sequence>
<dbReference type="Proteomes" id="UP000694228">
    <property type="component" value="Chromosome"/>
</dbReference>
<accession>A0A8F5VM92</accession>
<reference evidence="2 3" key="1">
    <citation type="submission" date="2021-06" db="EMBL/GenBank/DDBJ databases">
        <title>Complete genome sequence of the secondary alcohol utilizing methanogen Methanospirillum hungatei strain GP1.</title>
        <authorList>
            <person name="Day L.A."/>
            <person name="Costa K.C."/>
        </authorList>
    </citation>
    <scope>NUCLEOTIDE SEQUENCE [LARGE SCALE GENOMIC DNA]</scope>
    <source>
        <strain evidence="2 3">GP1</strain>
    </source>
</reference>
<dbReference type="Pfam" id="PF03372">
    <property type="entry name" value="Exo_endo_phos"/>
    <property type="match status" value="1"/>
</dbReference>
<feature type="domain" description="Endonuclease/exonuclease/phosphatase" evidence="1">
    <location>
        <begin position="11"/>
        <end position="206"/>
    </location>
</feature>